<reference evidence="2" key="1">
    <citation type="submission" date="2016-03" db="EMBL/GenBank/DDBJ databases">
        <authorList>
            <person name="Ploux O."/>
        </authorList>
    </citation>
    <scope>NUCLEOTIDE SEQUENCE</scope>
    <source>
        <strain evidence="2">UC10</strain>
    </source>
</reference>
<accession>A0A1Y5PHJ2</accession>
<organism evidence="2">
    <name type="scientific">uncultured Mycobacterium sp</name>
    <dbReference type="NCBI Taxonomy" id="171292"/>
    <lineage>
        <taxon>Bacteria</taxon>
        <taxon>Bacillati</taxon>
        <taxon>Actinomycetota</taxon>
        <taxon>Actinomycetes</taxon>
        <taxon>Mycobacteriales</taxon>
        <taxon>Mycobacteriaceae</taxon>
        <taxon>Mycobacterium</taxon>
        <taxon>environmental samples</taxon>
    </lineage>
</organism>
<proteinExistence type="predicted"/>
<keyword evidence="1" id="KW-0812">Transmembrane</keyword>
<sequence length="291" mass="31250">MTAVDELITLTEGDRNDATGGQLPDDVHTWFDTGEPTTGTAEVPALVRASRALAVAITAAIAVSSFILSFAALSDLARRTGSWTGWLPYLWPGIVDGAIVLATMGILATAAYPDQRKNRQFFWAMLGGGALVSVGGNALHAVLPATAPLPTALAFAVACVPPAGILGSTHAVQILWRFNPSREMASSQPRRTVEVPVPADHDRGQRWLELAREIHTRGRLTNHSETTLSQALWRLFEVRPQMSLRAIGEEVGVGHHDVIARIRQTATEVVRERPELVPMPVAIEGQPGLAS</sequence>
<dbReference type="EMBL" id="FLQS01000047">
    <property type="protein sequence ID" value="SBS78123.1"/>
    <property type="molecule type" value="Genomic_DNA"/>
</dbReference>
<feature type="transmembrane region" description="Helical" evidence="1">
    <location>
        <begin position="86"/>
        <end position="109"/>
    </location>
</feature>
<dbReference type="Pfam" id="PF10935">
    <property type="entry name" value="DUF2637"/>
    <property type="match status" value="1"/>
</dbReference>
<protein>
    <recommendedName>
        <fullName evidence="3">DUF2637 domain-containing protein</fullName>
    </recommendedName>
</protein>
<keyword evidence="1" id="KW-1133">Transmembrane helix</keyword>
<keyword evidence="1" id="KW-0472">Membrane</keyword>
<evidence type="ECO:0000313" key="2">
    <source>
        <dbReference type="EMBL" id="SBS78123.1"/>
    </source>
</evidence>
<evidence type="ECO:0008006" key="3">
    <source>
        <dbReference type="Google" id="ProtNLM"/>
    </source>
</evidence>
<feature type="transmembrane region" description="Helical" evidence="1">
    <location>
        <begin position="52"/>
        <end position="74"/>
    </location>
</feature>
<dbReference type="AlphaFoldDB" id="A0A1Y5PHJ2"/>
<name>A0A1Y5PHJ2_9MYCO</name>
<gene>
    <name evidence="2" type="ORF">MHPYR_510007</name>
</gene>
<feature type="transmembrane region" description="Helical" evidence="1">
    <location>
        <begin position="152"/>
        <end position="176"/>
    </location>
</feature>
<dbReference type="InterPro" id="IPR021235">
    <property type="entry name" value="DUF2637"/>
</dbReference>
<feature type="transmembrane region" description="Helical" evidence="1">
    <location>
        <begin position="121"/>
        <end position="140"/>
    </location>
</feature>
<evidence type="ECO:0000256" key="1">
    <source>
        <dbReference type="SAM" id="Phobius"/>
    </source>
</evidence>